<dbReference type="RefSeq" id="WP_186743556.1">
    <property type="nucleotide sequence ID" value="NZ_CP060394.1"/>
</dbReference>
<evidence type="ECO:0000313" key="5">
    <source>
        <dbReference type="Proteomes" id="UP000515312"/>
    </source>
</evidence>
<name>A0A7G8BJ82_9BACT</name>
<dbReference type="Proteomes" id="UP000515312">
    <property type="component" value="Chromosome"/>
</dbReference>
<dbReference type="Pfam" id="PF13778">
    <property type="entry name" value="DUF4174"/>
    <property type="match status" value="1"/>
</dbReference>
<evidence type="ECO:0000256" key="2">
    <source>
        <dbReference type="SAM" id="SignalP"/>
    </source>
</evidence>
<keyword evidence="5" id="KW-1185">Reference proteome</keyword>
<feature type="chain" id="PRO_5028856042" evidence="2">
    <location>
        <begin position="23"/>
        <end position="160"/>
    </location>
</feature>
<keyword evidence="1 2" id="KW-0732">Signal</keyword>
<sequence length="160" mass="18031">MTKHLFPLAILLLAPAFTQAQARPDCVLKPTTLTQMRRCYRPLLVFSPSATDSRLIQQQSTLDEAADDMLDRFVLFVPVFAKSTGYQPPLDTPYALLSEKELTSIRSRFQIAENQFTVLLLGEDGAIKLRSPNTVTISRLNSLIDAMPDRKLEMQRPHAN</sequence>
<evidence type="ECO:0000259" key="3">
    <source>
        <dbReference type="Pfam" id="PF13778"/>
    </source>
</evidence>
<organism evidence="4 5">
    <name type="scientific">Alloacidobacterium dinghuense</name>
    <dbReference type="NCBI Taxonomy" id="2763107"/>
    <lineage>
        <taxon>Bacteria</taxon>
        <taxon>Pseudomonadati</taxon>
        <taxon>Acidobacteriota</taxon>
        <taxon>Terriglobia</taxon>
        <taxon>Terriglobales</taxon>
        <taxon>Acidobacteriaceae</taxon>
        <taxon>Alloacidobacterium</taxon>
    </lineage>
</organism>
<feature type="signal peptide" evidence="2">
    <location>
        <begin position="1"/>
        <end position="22"/>
    </location>
</feature>
<evidence type="ECO:0000256" key="1">
    <source>
        <dbReference type="ARBA" id="ARBA00022729"/>
    </source>
</evidence>
<accession>A0A7G8BJ82</accession>
<gene>
    <name evidence="4" type="ORF">H7849_00835</name>
</gene>
<proteinExistence type="predicted"/>
<reference evidence="4 5" key="1">
    <citation type="submission" date="2020-08" db="EMBL/GenBank/DDBJ databases">
        <title>Edaphobacter telluris sp. nov. and Acidobacterium dinghuensis sp. nov., two acidobacteria isolated from forest soil.</title>
        <authorList>
            <person name="Fu J."/>
            <person name="Qiu L."/>
        </authorList>
    </citation>
    <scope>NUCLEOTIDE SEQUENCE [LARGE SCALE GENOMIC DNA]</scope>
    <source>
        <strain evidence="4">4Y35</strain>
    </source>
</reference>
<evidence type="ECO:0000313" key="4">
    <source>
        <dbReference type="EMBL" id="QNI32602.1"/>
    </source>
</evidence>
<feature type="domain" description="DUF4174" evidence="3">
    <location>
        <begin position="33"/>
        <end position="153"/>
    </location>
</feature>
<dbReference type="EMBL" id="CP060394">
    <property type="protein sequence ID" value="QNI32602.1"/>
    <property type="molecule type" value="Genomic_DNA"/>
</dbReference>
<dbReference type="KEGG" id="adin:H7849_00835"/>
<dbReference type="AlphaFoldDB" id="A0A7G8BJ82"/>
<protein>
    <submittedName>
        <fullName evidence="4">DUF4174 domain-containing protein</fullName>
    </submittedName>
</protein>
<dbReference type="InterPro" id="IPR025232">
    <property type="entry name" value="DUF4174"/>
</dbReference>